<dbReference type="AlphaFoldDB" id="G4TXV5"/>
<sequence length="223" mass="25095">MLDLVKSYTAQESEAQGQFRAMYKLSGMYGMSSLSSVSYWQESNKPLGLCHFHVKEVQDHPRWLACAPGDLKQETQALLPTHNHVQRQERIIIPQAASFQPQDRNKVQRRTRIPRLTLAHPTPMQTVLRLSRQLLSRGPRRASSSTQIGANLTPMKTTRDPAQASTCSSHEGTLDHFEQISLTKCSIQRQAIISGQSTTRPLIIHRKLSKNRGKTEQAGFAPT</sequence>
<dbReference type="InParanoid" id="G4TXV5"/>
<dbReference type="EMBL" id="CAFZ01000624">
    <property type="protein sequence ID" value="CCA76148.1"/>
    <property type="molecule type" value="Genomic_DNA"/>
</dbReference>
<name>G4TXV5_SERID</name>
<proteinExistence type="predicted"/>
<comment type="caution">
    <text evidence="1">The sequence shown here is derived from an EMBL/GenBank/DDBJ whole genome shotgun (WGS) entry which is preliminary data.</text>
</comment>
<dbReference type="HOGENOM" id="CLU_1240555_0_0_1"/>
<evidence type="ECO:0000313" key="1">
    <source>
        <dbReference type="EMBL" id="CCA76148.1"/>
    </source>
</evidence>
<protein>
    <submittedName>
        <fullName evidence="1">Uncharacterized protein</fullName>
    </submittedName>
</protein>
<dbReference type="Proteomes" id="UP000007148">
    <property type="component" value="Unassembled WGS sequence"/>
</dbReference>
<reference evidence="1 2" key="1">
    <citation type="journal article" date="2011" name="PLoS Pathog.">
        <title>Endophytic Life Strategies Decoded by Genome and Transcriptome Analyses of the Mutualistic Root Symbiont Piriformospora indica.</title>
        <authorList>
            <person name="Zuccaro A."/>
            <person name="Lahrmann U."/>
            <person name="Guldener U."/>
            <person name="Langen G."/>
            <person name="Pfiffi S."/>
            <person name="Biedenkopf D."/>
            <person name="Wong P."/>
            <person name="Samans B."/>
            <person name="Grimm C."/>
            <person name="Basiewicz M."/>
            <person name="Murat C."/>
            <person name="Martin F."/>
            <person name="Kogel K.H."/>
        </authorList>
    </citation>
    <scope>NUCLEOTIDE SEQUENCE [LARGE SCALE GENOMIC DNA]</scope>
    <source>
        <strain evidence="1 2">DSM 11827</strain>
    </source>
</reference>
<keyword evidence="2" id="KW-1185">Reference proteome</keyword>
<accession>G4TXV5</accession>
<evidence type="ECO:0000313" key="2">
    <source>
        <dbReference type="Proteomes" id="UP000007148"/>
    </source>
</evidence>
<gene>
    <name evidence="1" type="ORF">PIIN_10148</name>
</gene>
<organism evidence="1 2">
    <name type="scientific">Serendipita indica (strain DSM 11827)</name>
    <name type="common">Root endophyte fungus</name>
    <name type="synonym">Piriformospora indica</name>
    <dbReference type="NCBI Taxonomy" id="1109443"/>
    <lineage>
        <taxon>Eukaryota</taxon>
        <taxon>Fungi</taxon>
        <taxon>Dikarya</taxon>
        <taxon>Basidiomycota</taxon>
        <taxon>Agaricomycotina</taxon>
        <taxon>Agaricomycetes</taxon>
        <taxon>Sebacinales</taxon>
        <taxon>Serendipitaceae</taxon>
        <taxon>Serendipita</taxon>
    </lineage>
</organism>